<keyword evidence="1" id="KW-0812">Transmembrane</keyword>
<feature type="transmembrane region" description="Helical" evidence="1">
    <location>
        <begin position="226"/>
        <end position="244"/>
    </location>
</feature>
<gene>
    <name evidence="2" type="ORF">SAMN04488503_2636</name>
</gene>
<dbReference type="AlphaFoldDB" id="A0A239BJ28"/>
<dbReference type="Proteomes" id="UP000198324">
    <property type="component" value="Unassembled WGS sequence"/>
</dbReference>
<keyword evidence="1" id="KW-1133">Transmembrane helix</keyword>
<feature type="transmembrane region" description="Helical" evidence="1">
    <location>
        <begin position="112"/>
        <end position="134"/>
    </location>
</feature>
<feature type="transmembrane region" description="Helical" evidence="1">
    <location>
        <begin position="88"/>
        <end position="106"/>
    </location>
</feature>
<evidence type="ECO:0000313" key="2">
    <source>
        <dbReference type="EMBL" id="SNS08187.1"/>
    </source>
</evidence>
<organism evidence="2 3">
    <name type="scientific">Humidesulfovibrio mexicanus</name>
    <dbReference type="NCBI Taxonomy" id="147047"/>
    <lineage>
        <taxon>Bacteria</taxon>
        <taxon>Pseudomonadati</taxon>
        <taxon>Thermodesulfobacteriota</taxon>
        <taxon>Desulfovibrionia</taxon>
        <taxon>Desulfovibrionales</taxon>
        <taxon>Desulfovibrionaceae</taxon>
        <taxon>Humidesulfovibrio</taxon>
    </lineage>
</organism>
<feature type="transmembrane region" description="Helical" evidence="1">
    <location>
        <begin position="63"/>
        <end position="83"/>
    </location>
</feature>
<dbReference type="GO" id="GO:0042925">
    <property type="term" value="F:benzoate transmembrane transporter activity"/>
    <property type="evidence" value="ECO:0007669"/>
    <property type="project" value="InterPro"/>
</dbReference>
<feature type="transmembrane region" description="Helical" evidence="1">
    <location>
        <begin position="26"/>
        <end position="51"/>
    </location>
</feature>
<dbReference type="RefSeq" id="WP_089274837.1">
    <property type="nucleotide sequence ID" value="NZ_FZOC01000005.1"/>
</dbReference>
<feature type="transmembrane region" description="Helical" evidence="1">
    <location>
        <begin position="182"/>
        <end position="205"/>
    </location>
</feature>
<dbReference type="PANTHER" id="PTHR30199:SF0">
    <property type="entry name" value="INNER MEMBRANE PROTEIN YDCO"/>
    <property type="match status" value="1"/>
</dbReference>
<accession>A0A239BJ28</accession>
<feature type="transmembrane region" description="Helical" evidence="1">
    <location>
        <begin position="306"/>
        <end position="330"/>
    </location>
</feature>
<reference evidence="2 3" key="1">
    <citation type="submission" date="2017-06" db="EMBL/GenBank/DDBJ databases">
        <authorList>
            <person name="Kim H.J."/>
            <person name="Triplett B.A."/>
        </authorList>
    </citation>
    <scope>NUCLEOTIDE SEQUENCE [LARGE SCALE GENOMIC DNA]</scope>
    <source>
        <strain evidence="2 3">DSM 13116</strain>
    </source>
</reference>
<protein>
    <submittedName>
        <fullName evidence="2">Benzoate membrane transport protein</fullName>
    </submittedName>
</protein>
<evidence type="ECO:0000313" key="3">
    <source>
        <dbReference type="Proteomes" id="UP000198324"/>
    </source>
</evidence>
<evidence type="ECO:0000256" key="1">
    <source>
        <dbReference type="SAM" id="Phobius"/>
    </source>
</evidence>
<proteinExistence type="predicted"/>
<dbReference type="GO" id="GO:0005886">
    <property type="term" value="C:plasma membrane"/>
    <property type="evidence" value="ECO:0007669"/>
    <property type="project" value="TreeGrafter"/>
</dbReference>
<name>A0A239BJ28_9BACT</name>
<feature type="transmembrane region" description="Helical" evidence="1">
    <location>
        <begin position="336"/>
        <end position="354"/>
    </location>
</feature>
<feature type="transmembrane region" description="Helical" evidence="1">
    <location>
        <begin position="366"/>
        <end position="391"/>
    </location>
</feature>
<dbReference type="InterPro" id="IPR004711">
    <property type="entry name" value="Benzoate_Transporter"/>
</dbReference>
<keyword evidence="1" id="KW-0472">Membrane</keyword>
<sequence>MPGISPKTLVLSQAASLGDLRRDMSLSAVVAGIIAVVVSYGGPAAIIFQAASQAQLTPDQLTSWIWAISIGSGLCGLVLSLVYRAPVIIAWSTPGAALLAAGWTAYPYPEAIGAFVFAAVAITVFGATGLFGALMERIPQAVVAAMLAGILFRFGVEVFTAMRATPALVAPMLACYLLMKRVWPRYAIVATLLAGLVAAAALGLLDFSLVEASIARPELTAPRFSLGALIGLGVPLFMVTMTGQNATGLGVLRTAGYKTPGGPLVAATGALSTVLAFFGSHGINLAAITAAICTGPEAHGDPDKRYVAGVACGLAYLVVGLFGATLVGLFTALPPGLIAAISGLALFGALQNGLTQAMADEARREAALVTFLLTVSGVSVFGVGSAFWGLVGGVLADWALTARRSPAS</sequence>
<dbReference type="Pfam" id="PF03594">
    <property type="entry name" value="BenE"/>
    <property type="match status" value="1"/>
</dbReference>
<dbReference type="PANTHER" id="PTHR30199">
    <property type="entry name" value="MFS FAMILY TRANSPORTER, PREDICTED SUBSTRATE BENZOATE"/>
    <property type="match status" value="1"/>
</dbReference>
<dbReference type="OrthoDB" id="9792424at2"/>
<dbReference type="EMBL" id="FZOC01000005">
    <property type="protein sequence ID" value="SNS08187.1"/>
    <property type="molecule type" value="Genomic_DNA"/>
</dbReference>
<feature type="transmembrane region" description="Helical" evidence="1">
    <location>
        <begin position="141"/>
        <end position="162"/>
    </location>
</feature>
<dbReference type="NCBIfam" id="TIGR00843">
    <property type="entry name" value="benE"/>
    <property type="match status" value="1"/>
</dbReference>
<feature type="transmembrane region" description="Helical" evidence="1">
    <location>
        <begin position="264"/>
        <end position="294"/>
    </location>
</feature>
<keyword evidence="3" id="KW-1185">Reference proteome</keyword>